<proteinExistence type="predicted"/>
<feature type="transmembrane region" description="Helical" evidence="1">
    <location>
        <begin position="20"/>
        <end position="37"/>
    </location>
</feature>
<evidence type="ECO:0008006" key="4">
    <source>
        <dbReference type="Google" id="ProtNLM"/>
    </source>
</evidence>
<reference evidence="2 3" key="1">
    <citation type="journal article" date="2021" name="Elife">
        <title>Chloroplast acquisition without the gene transfer in kleptoplastic sea slugs, Plakobranchus ocellatus.</title>
        <authorList>
            <person name="Maeda T."/>
            <person name="Takahashi S."/>
            <person name="Yoshida T."/>
            <person name="Shimamura S."/>
            <person name="Takaki Y."/>
            <person name="Nagai Y."/>
            <person name="Toyoda A."/>
            <person name="Suzuki Y."/>
            <person name="Arimoto A."/>
            <person name="Ishii H."/>
            <person name="Satoh N."/>
            <person name="Nishiyama T."/>
            <person name="Hasebe M."/>
            <person name="Maruyama T."/>
            <person name="Minagawa J."/>
            <person name="Obokata J."/>
            <person name="Shigenobu S."/>
        </authorList>
    </citation>
    <scope>NUCLEOTIDE SEQUENCE [LARGE SCALE GENOMIC DNA]</scope>
</reference>
<keyword evidence="1" id="KW-0472">Membrane</keyword>
<evidence type="ECO:0000256" key="1">
    <source>
        <dbReference type="SAM" id="Phobius"/>
    </source>
</evidence>
<keyword evidence="1" id="KW-1133">Transmembrane helix</keyword>
<gene>
    <name evidence="2" type="ORF">ElyMa_000857200</name>
</gene>
<comment type="caution">
    <text evidence="2">The sequence shown here is derived from an EMBL/GenBank/DDBJ whole genome shotgun (WGS) entry which is preliminary data.</text>
</comment>
<dbReference type="AlphaFoldDB" id="A0AAV4H2R2"/>
<accession>A0AAV4H2R2</accession>
<name>A0AAV4H2R2_9GAST</name>
<dbReference type="EMBL" id="BMAT01001755">
    <property type="protein sequence ID" value="GFR91979.1"/>
    <property type="molecule type" value="Genomic_DNA"/>
</dbReference>
<keyword evidence="1" id="KW-0812">Transmembrane</keyword>
<dbReference type="Proteomes" id="UP000762676">
    <property type="component" value="Unassembled WGS sequence"/>
</dbReference>
<keyword evidence="3" id="KW-1185">Reference proteome</keyword>
<evidence type="ECO:0000313" key="2">
    <source>
        <dbReference type="EMBL" id="GFR91979.1"/>
    </source>
</evidence>
<protein>
    <recommendedName>
        <fullName evidence="4">G-protein coupled receptors family 1 profile domain-containing protein</fullName>
    </recommendedName>
</protein>
<evidence type="ECO:0000313" key="3">
    <source>
        <dbReference type="Proteomes" id="UP000762676"/>
    </source>
</evidence>
<organism evidence="2 3">
    <name type="scientific">Elysia marginata</name>
    <dbReference type="NCBI Taxonomy" id="1093978"/>
    <lineage>
        <taxon>Eukaryota</taxon>
        <taxon>Metazoa</taxon>
        <taxon>Spiralia</taxon>
        <taxon>Lophotrochozoa</taxon>
        <taxon>Mollusca</taxon>
        <taxon>Gastropoda</taxon>
        <taxon>Heterobranchia</taxon>
        <taxon>Euthyneura</taxon>
        <taxon>Panpulmonata</taxon>
        <taxon>Sacoglossa</taxon>
        <taxon>Placobranchoidea</taxon>
        <taxon>Plakobranchidae</taxon>
        <taxon>Elysia</taxon>
    </lineage>
</organism>
<feature type="transmembrane region" description="Helical" evidence="1">
    <location>
        <begin position="49"/>
        <end position="73"/>
    </location>
</feature>
<sequence>MGPARFHCATLLIVYAETKALAIISLLTLQVFSDAIATRHLLAYSRMVVVVVVAAAAVVVVVVVVVVVEVVVLV</sequence>